<protein>
    <submittedName>
        <fullName evidence="2">Uncharacterized protein</fullName>
    </submittedName>
</protein>
<accession>A0A5B1M8A5</accession>
<dbReference type="AlphaFoldDB" id="A0A5B1M8A5"/>
<comment type="caution">
    <text evidence="2">The sequence shown here is derived from an EMBL/GenBank/DDBJ whole genome shotgun (WGS) entry which is preliminary data.</text>
</comment>
<feature type="transmembrane region" description="Helical" evidence="1">
    <location>
        <begin position="87"/>
        <end position="106"/>
    </location>
</feature>
<evidence type="ECO:0000313" key="2">
    <source>
        <dbReference type="EMBL" id="KAA1428758.1"/>
    </source>
</evidence>
<reference evidence="2 3" key="1">
    <citation type="submission" date="2019-09" db="EMBL/GenBank/DDBJ databases">
        <title>Nocardioides panacisoli sp. nov., isolated from the soil of a ginseng field.</title>
        <authorList>
            <person name="Cho C."/>
        </authorList>
    </citation>
    <scope>NUCLEOTIDE SEQUENCE [LARGE SCALE GENOMIC DNA]</scope>
    <source>
        <strain evidence="2 3">BN140041</strain>
    </source>
</reference>
<organism evidence="2 3">
    <name type="scientific">Nocardioides antri</name>
    <dbReference type="NCBI Taxonomy" id="2607659"/>
    <lineage>
        <taxon>Bacteria</taxon>
        <taxon>Bacillati</taxon>
        <taxon>Actinomycetota</taxon>
        <taxon>Actinomycetes</taxon>
        <taxon>Propionibacteriales</taxon>
        <taxon>Nocardioidaceae</taxon>
        <taxon>Nocardioides</taxon>
    </lineage>
</organism>
<feature type="transmembrane region" description="Helical" evidence="1">
    <location>
        <begin position="168"/>
        <end position="189"/>
    </location>
</feature>
<evidence type="ECO:0000313" key="3">
    <source>
        <dbReference type="Proteomes" id="UP000324351"/>
    </source>
</evidence>
<keyword evidence="1" id="KW-0812">Transmembrane</keyword>
<sequence length="190" mass="19421">MSESLTLAADDVAPGHRPLVGHWPGLLGLAAATFQLLTGVSTESVAITVTVAASCYLAAAALGQPWIAWASILGASLVVTASEVAGFTWWQGLAALGVILVVIGLVRRAPAPAITAQGIQMVGFGGCAVLALFISPNLGMALAGIALAGHAAWDYVHWRRNDVVPRSMAEFCILLDVPFGVAAIVLAIVG</sequence>
<feature type="transmembrane region" description="Helical" evidence="1">
    <location>
        <begin position="45"/>
        <end position="67"/>
    </location>
</feature>
<keyword evidence="3" id="KW-1185">Reference proteome</keyword>
<keyword evidence="1" id="KW-1133">Transmembrane helix</keyword>
<reference evidence="2 3" key="2">
    <citation type="submission" date="2019-09" db="EMBL/GenBank/DDBJ databases">
        <authorList>
            <person name="Jin C."/>
        </authorList>
    </citation>
    <scope>NUCLEOTIDE SEQUENCE [LARGE SCALE GENOMIC DNA]</scope>
    <source>
        <strain evidence="2 3">BN140041</strain>
    </source>
</reference>
<keyword evidence="1" id="KW-0472">Membrane</keyword>
<dbReference type="Proteomes" id="UP000324351">
    <property type="component" value="Unassembled WGS sequence"/>
</dbReference>
<proteinExistence type="predicted"/>
<feature type="transmembrane region" description="Helical" evidence="1">
    <location>
        <begin position="20"/>
        <end position="38"/>
    </location>
</feature>
<name>A0A5B1M8A5_9ACTN</name>
<gene>
    <name evidence="2" type="ORF">F0U47_00615</name>
</gene>
<dbReference type="EMBL" id="VUJW01000001">
    <property type="protein sequence ID" value="KAA1428758.1"/>
    <property type="molecule type" value="Genomic_DNA"/>
</dbReference>
<evidence type="ECO:0000256" key="1">
    <source>
        <dbReference type="SAM" id="Phobius"/>
    </source>
</evidence>
<dbReference type="RefSeq" id="WP_149748381.1">
    <property type="nucleotide sequence ID" value="NZ_VUJW01000001.1"/>
</dbReference>